<comment type="caution">
    <text evidence="1">The sequence shown here is derived from an EMBL/GenBank/DDBJ whole genome shotgun (WGS) entry which is preliminary data.</text>
</comment>
<dbReference type="EMBL" id="JAPDOD010000003">
    <property type="protein sequence ID" value="MDA0159854.1"/>
    <property type="molecule type" value="Genomic_DNA"/>
</dbReference>
<keyword evidence="2" id="KW-1185">Reference proteome</keyword>
<dbReference type="Proteomes" id="UP001149140">
    <property type="component" value="Unassembled WGS sequence"/>
</dbReference>
<organism evidence="1 2">
    <name type="scientific">Solirubrobacter ginsenosidimutans</name>
    <dbReference type="NCBI Taxonomy" id="490573"/>
    <lineage>
        <taxon>Bacteria</taxon>
        <taxon>Bacillati</taxon>
        <taxon>Actinomycetota</taxon>
        <taxon>Thermoleophilia</taxon>
        <taxon>Solirubrobacterales</taxon>
        <taxon>Solirubrobacteraceae</taxon>
        <taxon>Solirubrobacter</taxon>
    </lineage>
</organism>
<protein>
    <submittedName>
        <fullName evidence="1">NAD(P)-binding protein</fullName>
    </submittedName>
</protein>
<dbReference type="Gene3D" id="3.50.50.60">
    <property type="entry name" value="FAD/NAD(P)-binding domain"/>
    <property type="match status" value="1"/>
</dbReference>
<gene>
    <name evidence="1" type="ORF">OM076_06240</name>
</gene>
<proteinExistence type="predicted"/>
<dbReference type="InterPro" id="IPR036188">
    <property type="entry name" value="FAD/NAD-bd_sf"/>
</dbReference>
<name>A0A9X3RZ73_9ACTN</name>
<accession>A0A9X3RZ73</accession>
<reference evidence="1" key="1">
    <citation type="submission" date="2022-10" db="EMBL/GenBank/DDBJ databases">
        <title>The WGS of Solirubrobacter ginsenosidimutans DSM 21036.</title>
        <authorList>
            <person name="Jiang Z."/>
        </authorList>
    </citation>
    <scope>NUCLEOTIDE SEQUENCE</scope>
    <source>
        <strain evidence="1">DSM 21036</strain>
    </source>
</reference>
<dbReference type="AlphaFoldDB" id="A0A9X3RZ73"/>
<dbReference type="RefSeq" id="WP_270038619.1">
    <property type="nucleotide sequence ID" value="NZ_JAPDOD010000003.1"/>
</dbReference>
<evidence type="ECO:0000313" key="2">
    <source>
        <dbReference type="Proteomes" id="UP001149140"/>
    </source>
</evidence>
<sequence>MRIAIVGAGLTGLSAAHHLGEDPRHATSVFETRARVGGVVDCLFRLGVTLRRSAQVERLAVDESGTDLWINGLAERFDLALVATSPAQARALLVRSGIGRRLGSMALGKRVYFAEHGAADPGEAARAAIARIAADHPTVRTRPVPAPPRGEGAWRSLARRAGGLTGAHVHYVDLSGHAWPLGAPAVYIANQRWILDLVPHQLMIRGLRTLEVSDATNAVTGQLEAGGSVAFVVEGATATPHGCGAALAALAVNAPIVPLAAKGRPERRRRESVRVVIGEPFFPETSSIDELMDDMRMVVRYLERLATST</sequence>
<evidence type="ECO:0000313" key="1">
    <source>
        <dbReference type="EMBL" id="MDA0159854.1"/>
    </source>
</evidence>
<dbReference type="Pfam" id="PF13450">
    <property type="entry name" value="NAD_binding_8"/>
    <property type="match status" value="1"/>
</dbReference>
<dbReference type="SUPFAM" id="SSF51905">
    <property type="entry name" value="FAD/NAD(P)-binding domain"/>
    <property type="match status" value="1"/>
</dbReference>